<name>A0A1H9JNM9_9BACI</name>
<dbReference type="Proteomes" id="UP000198733">
    <property type="component" value="Unassembled WGS sequence"/>
</dbReference>
<keyword evidence="2" id="KW-1185">Reference proteome</keyword>
<protein>
    <recommendedName>
        <fullName evidence="3">DUF2785 domain-containing protein</fullName>
    </recommendedName>
</protein>
<dbReference type="RefSeq" id="WP_175476845.1">
    <property type="nucleotide sequence ID" value="NZ_FOEH01000007.1"/>
</dbReference>
<dbReference type="EMBL" id="FOEH01000007">
    <property type="protein sequence ID" value="SEQ88430.1"/>
    <property type="molecule type" value="Genomic_DNA"/>
</dbReference>
<evidence type="ECO:0000313" key="2">
    <source>
        <dbReference type="Proteomes" id="UP000198733"/>
    </source>
</evidence>
<gene>
    <name evidence="1" type="ORF">SAMN05216232_3564</name>
</gene>
<dbReference type="Pfam" id="PF10978">
    <property type="entry name" value="DUF2785"/>
    <property type="match status" value="1"/>
</dbReference>
<dbReference type="InterPro" id="IPR021247">
    <property type="entry name" value="DUF2785"/>
</dbReference>
<organism evidence="1 2">
    <name type="scientific">Virgibacillus subterraneus</name>
    <dbReference type="NCBI Taxonomy" id="621109"/>
    <lineage>
        <taxon>Bacteria</taxon>
        <taxon>Bacillati</taxon>
        <taxon>Bacillota</taxon>
        <taxon>Bacilli</taxon>
        <taxon>Bacillales</taxon>
        <taxon>Bacillaceae</taxon>
        <taxon>Virgibacillus</taxon>
    </lineage>
</organism>
<reference evidence="1 2" key="1">
    <citation type="submission" date="2016-10" db="EMBL/GenBank/DDBJ databases">
        <authorList>
            <person name="Varghese N."/>
            <person name="Submissions S."/>
        </authorList>
    </citation>
    <scope>NUCLEOTIDE SEQUENCE [LARGE SCALE GENOMIC DNA]</scope>
    <source>
        <strain evidence="1 2">CGMCC 1.7734</strain>
    </source>
</reference>
<evidence type="ECO:0000313" key="1">
    <source>
        <dbReference type="EMBL" id="SEQ88430.1"/>
    </source>
</evidence>
<proteinExistence type="predicted"/>
<accession>A0A1H9JNM9</accession>
<sequence length="273" mass="31309">MENEKGIKEKLHNLLNKTHIVSDDTDEYKTVLEVVSVLGSTDAELRDELGYQALIKLLIHNNYLTNNELKELLAYASSGEMLFYKLGEVESDSVFLRSFSSLLITLLLYRDNQDKFLSKSEYNSVVELVVSYCRLEKDYRDFVEGKGWAHAPAHASDAIDELVKNRHADIDSCMLLWEGITELVVNAPCVFAAEEDERIATPVLAMIEYEKVPLSTLRTWMKEIPVSEEKLHEKINVKNFSRCFSNRLIVNDSSTNYDHLVKELELQFNSSFV</sequence>
<comment type="caution">
    <text evidence="1">The sequence shown here is derived from an EMBL/GenBank/DDBJ whole genome shotgun (WGS) entry which is preliminary data.</text>
</comment>
<evidence type="ECO:0008006" key="3">
    <source>
        <dbReference type="Google" id="ProtNLM"/>
    </source>
</evidence>